<sequence>MVPAYVDEWTLSVTDVTPLAHEIHELVRQDETARARALLPVETPYDLPEPIARPLGATQA</sequence>
<comment type="caution">
    <text evidence="1">The sequence shown here is derived from an EMBL/GenBank/DDBJ whole genome shotgun (WGS) entry which is preliminary data.</text>
</comment>
<protein>
    <submittedName>
        <fullName evidence="1">Uncharacterized protein</fullName>
    </submittedName>
</protein>
<dbReference type="RefSeq" id="WP_370882421.1">
    <property type="nucleotide sequence ID" value="NZ_JAUSQZ010000001.1"/>
</dbReference>
<gene>
    <name evidence="1" type="ORF">J2S57_000002</name>
</gene>
<organism evidence="1 2">
    <name type="scientific">Kineosporia succinea</name>
    <dbReference type="NCBI Taxonomy" id="84632"/>
    <lineage>
        <taxon>Bacteria</taxon>
        <taxon>Bacillati</taxon>
        <taxon>Actinomycetota</taxon>
        <taxon>Actinomycetes</taxon>
        <taxon>Kineosporiales</taxon>
        <taxon>Kineosporiaceae</taxon>
        <taxon>Kineosporia</taxon>
    </lineage>
</organism>
<dbReference type="InterPro" id="IPR025633">
    <property type="entry name" value="DUF4291"/>
</dbReference>
<evidence type="ECO:0000313" key="2">
    <source>
        <dbReference type="Proteomes" id="UP001235712"/>
    </source>
</evidence>
<dbReference type="EMBL" id="JAUSQZ010000001">
    <property type="protein sequence ID" value="MDP9824253.1"/>
    <property type="molecule type" value="Genomic_DNA"/>
</dbReference>
<dbReference type="Proteomes" id="UP001235712">
    <property type="component" value="Unassembled WGS sequence"/>
</dbReference>
<keyword evidence="2" id="KW-1185">Reference proteome</keyword>
<name>A0ABT9NV21_9ACTN</name>
<evidence type="ECO:0000313" key="1">
    <source>
        <dbReference type="EMBL" id="MDP9824253.1"/>
    </source>
</evidence>
<dbReference type="Pfam" id="PF14124">
    <property type="entry name" value="DUF4291"/>
    <property type="match status" value="1"/>
</dbReference>
<proteinExistence type="predicted"/>
<reference evidence="1 2" key="1">
    <citation type="submission" date="2023-07" db="EMBL/GenBank/DDBJ databases">
        <title>Sequencing the genomes of 1000 actinobacteria strains.</title>
        <authorList>
            <person name="Klenk H.-P."/>
        </authorList>
    </citation>
    <scope>NUCLEOTIDE SEQUENCE [LARGE SCALE GENOMIC DNA]</scope>
    <source>
        <strain evidence="1 2">DSM 44388</strain>
    </source>
</reference>
<accession>A0ABT9NV21</accession>